<comment type="caution">
    <text evidence="1">The sequence shown here is derived from an EMBL/GenBank/DDBJ whole genome shotgun (WGS) entry which is preliminary data.</text>
</comment>
<reference evidence="1 2" key="1">
    <citation type="submission" date="2020-04" db="EMBL/GenBank/DDBJ databases">
        <title>Perkinsus olseni comparative genomics.</title>
        <authorList>
            <person name="Bogema D.R."/>
        </authorList>
    </citation>
    <scope>NUCLEOTIDE SEQUENCE [LARGE SCALE GENOMIC DNA]</scope>
    <source>
        <strain evidence="1">ATCC PRA-179</strain>
    </source>
</reference>
<dbReference type="Gene3D" id="3.40.140.10">
    <property type="entry name" value="Cytidine Deaminase, domain 2"/>
    <property type="match status" value="1"/>
</dbReference>
<dbReference type="AlphaFoldDB" id="A0A7J6MGW4"/>
<dbReference type="PROSITE" id="PS00903">
    <property type="entry name" value="CYT_DCMP_DEAMINASES_1"/>
    <property type="match status" value="1"/>
</dbReference>
<gene>
    <name evidence="1" type="ORF">FOZ61_009510</name>
</gene>
<dbReference type="OrthoDB" id="430516at2759"/>
<dbReference type="InterPro" id="IPR016193">
    <property type="entry name" value="Cytidine_deaminase-like"/>
</dbReference>
<organism evidence="1 2">
    <name type="scientific">Perkinsus olseni</name>
    <name type="common">Perkinsus atlanticus</name>
    <dbReference type="NCBI Taxonomy" id="32597"/>
    <lineage>
        <taxon>Eukaryota</taxon>
        <taxon>Sar</taxon>
        <taxon>Alveolata</taxon>
        <taxon>Perkinsozoa</taxon>
        <taxon>Perkinsea</taxon>
        <taxon>Perkinsida</taxon>
        <taxon>Perkinsidae</taxon>
        <taxon>Perkinsus</taxon>
    </lineage>
</organism>
<dbReference type="SUPFAM" id="SSF53927">
    <property type="entry name" value="Cytidine deaminase-like"/>
    <property type="match status" value="1"/>
</dbReference>
<evidence type="ECO:0000313" key="1">
    <source>
        <dbReference type="EMBL" id="KAF4670667.1"/>
    </source>
</evidence>
<dbReference type="Proteomes" id="UP000570595">
    <property type="component" value="Unassembled WGS sequence"/>
</dbReference>
<dbReference type="GO" id="GO:0008270">
    <property type="term" value="F:zinc ion binding"/>
    <property type="evidence" value="ECO:0007669"/>
    <property type="project" value="InterPro"/>
</dbReference>
<sequence length="688" mass="74875">MSICPTINQSGVATTATTQFSQLDEFPLKMPLRVRPANLILKLLRQSLSMPTRVVDIPLATEAIHAALRPGTPPGVFTQLVTLGMRLGAPEAVTAVALDQLPDSLSFRDRAELIRQLMLDGMQSHLERILCRAVECVSKEDAPKDILCVLSALVKTNGDRVDDFLHLLIEREVLVEWEVPALCKLIVLSGPRVYTRTMAELLIVTYLDKTAPVAQQEALGRVLRTLAEIKSLGIMSIARVDEVLLKFAMVTNAWSSSRGFKTSAMELTNLAGAAHAFATLAPSNLLEWRAPQVADVLGEILCSSLSERPTSRSLAMLLWSISRLAALTATNPMSPEKGEKILSHLVADSSATSGDIVVAVWSLARTVGSFSAFVGELQALSDRVEAADLPKFSWALCVGFGSREALHGEGQPLVQRCVDRYRTEQQEALGPGVDLGDDLALDAPLAHRDLSDAVMLWDSASLAGISEPCMPHEPIITELIAKLDTRYPKVKEPTFTVGHVGPVTTGMLLESLGIHHAPYVPRYIERLDRGFRQPIAKFITCEMELSVDNEATRAFVVRGGYQRMYNVDGTSGGVDDSAGQLADASTGACGEPFTGLYVMNDRSSHAEISALNGVANLLSSDSVGSLHLHVSHFPCLSCIYAMQQFRRAFSKIQVRVSYEWWTPGCGPVVKKVDGHRDNLEGDSFRKPV</sequence>
<protein>
    <submittedName>
        <fullName evidence="1">Uncharacterized protein</fullName>
    </submittedName>
</protein>
<name>A0A7J6MGW4_PEROL</name>
<dbReference type="InterPro" id="IPR016192">
    <property type="entry name" value="APOBEC/CMP_deaminase_Zn-bd"/>
</dbReference>
<accession>A0A7J6MGW4</accession>
<evidence type="ECO:0000313" key="2">
    <source>
        <dbReference type="Proteomes" id="UP000570595"/>
    </source>
</evidence>
<dbReference type="EMBL" id="JABAHT010000007">
    <property type="protein sequence ID" value="KAF4670667.1"/>
    <property type="molecule type" value="Genomic_DNA"/>
</dbReference>
<dbReference type="GO" id="GO:0016787">
    <property type="term" value="F:hydrolase activity"/>
    <property type="evidence" value="ECO:0007669"/>
    <property type="project" value="InterPro"/>
</dbReference>
<proteinExistence type="predicted"/>